<keyword evidence="5" id="KW-1185">Reference proteome</keyword>
<organism evidence="4 5">
    <name type="scientific">Paenibacillus sedimenti</name>
    <dbReference type="NCBI Taxonomy" id="2770274"/>
    <lineage>
        <taxon>Bacteria</taxon>
        <taxon>Bacillati</taxon>
        <taxon>Bacillota</taxon>
        <taxon>Bacilli</taxon>
        <taxon>Bacillales</taxon>
        <taxon>Paenibacillaceae</taxon>
        <taxon>Paenibacillus</taxon>
    </lineage>
</organism>
<keyword evidence="2" id="KW-0012">Acyltransferase</keyword>
<dbReference type="InterPro" id="IPR000182">
    <property type="entry name" value="GNAT_dom"/>
</dbReference>
<comment type="caution">
    <text evidence="4">The sequence shown here is derived from an EMBL/GenBank/DDBJ whole genome shotgun (WGS) entry which is preliminary data.</text>
</comment>
<sequence length="260" mass="29083">MNLNRTHFVEMDEIAARTWPAESTDALDNWLLRESQGVTKRANSVLAIGEYPKDPAWPQKAEKYYKERGLPSIFHVSGASPDGLDKFLADNGYIADTPCLFMTANSQEVREKALQAALLKGPASVDTVWTQQADAAWIEAFLQLEQFPETRLSFYTGLFERMPEPKGFVRLLQDGETVAAATAILEDGWAGFVNVVVSEACRGQGLGYSLMHALTAWSLEQGATKQYLQVIADNKPAVNLYEKLGYQALYGYHYRIKYDL</sequence>
<protein>
    <submittedName>
        <fullName evidence="4">GNAT family N-acetyltransferase</fullName>
    </submittedName>
</protein>
<evidence type="ECO:0000313" key="4">
    <source>
        <dbReference type="EMBL" id="MBD0380435.1"/>
    </source>
</evidence>
<dbReference type="RefSeq" id="WP_188174237.1">
    <property type="nucleotide sequence ID" value="NZ_JACVVD010000003.1"/>
</dbReference>
<gene>
    <name evidence="4" type="ORF">ICC18_09940</name>
</gene>
<dbReference type="PROSITE" id="PS51186">
    <property type="entry name" value="GNAT"/>
    <property type="match status" value="1"/>
</dbReference>
<dbReference type="InterPro" id="IPR016181">
    <property type="entry name" value="Acyl_CoA_acyltransferase"/>
</dbReference>
<evidence type="ECO:0000259" key="3">
    <source>
        <dbReference type="PROSITE" id="PS51186"/>
    </source>
</evidence>
<proteinExistence type="predicted"/>
<dbReference type="AlphaFoldDB" id="A0A926KQY1"/>
<dbReference type="CDD" id="cd04301">
    <property type="entry name" value="NAT_SF"/>
    <property type="match status" value="1"/>
</dbReference>
<dbReference type="InterPro" id="IPR056935">
    <property type="entry name" value="Rv0428c-like_C"/>
</dbReference>
<dbReference type="InterPro" id="IPR050680">
    <property type="entry name" value="YpeA/RimI_acetyltransf"/>
</dbReference>
<feature type="domain" description="N-acetyltransferase" evidence="3">
    <location>
        <begin position="126"/>
        <end position="260"/>
    </location>
</feature>
<evidence type="ECO:0000313" key="5">
    <source>
        <dbReference type="Proteomes" id="UP000650466"/>
    </source>
</evidence>
<keyword evidence="1" id="KW-0808">Transferase</keyword>
<reference evidence="4" key="1">
    <citation type="submission" date="2020-09" db="EMBL/GenBank/DDBJ databases">
        <title>Draft Genome Sequence of Paenibacillus sp. WST5.</title>
        <authorList>
            <person name="Bao Z."/>
        </authorList>
    </citation>
    <scope>NUCLEOTIDE SEQUENCE</scope>
    <source>
        <strain evidence="4">WST5</strain>
    </source>
</reference>
<evidence type="ECO:0000256" key="2">
    <source>
        <dbReference type="ARBA" id="ARBA00023315"/>
    </source>
</evidence>
<dbReference type="EMBL" id="JACVVD010000003">
    <property type="protein sequence ID" value="MBD0380435.1"/>
    <property type="molecule type" value="Genomic_DNA"/>
</dbReference>
<accession>A0A926KQY1</accession>
<evidence type="ECO:0000256" key="1">
    <source>
        <dbReference type="ARBA" id="ARBA00022679"/>
    </source>
</evidence>
<dbReference type="Pfam" id="PF24553">
    <property type="entry name" value="Rv0428c_C"/>
    <property type="match status" value="1"/>
</dbReference>
<dbReference type="Proteomes" id="UP000650466">
    <property type="component" value="Unassembled WGS sequence"/>
</dbReference>
<name>A0A926KQY1_9BACL</name>
<dbReference type="SUPFAM" id="SSF55729">
    <property type="entry name" value="Acyl-CoA N-acyltransferases (Nat)"/>
    <property type="match status" value="1"/>
</dbReference>
<dbReference type="GO" id="GO:0016747">
    <property type="term" value="F:acyltransferase activity, transferring groups other than amino-acyl groups"/>
    <property type="evidence" value="ECO:0007669"/>
    <property type="project" value="InterPro"/>
</dbReference>
<dbReference type="Gene3D" id="3.40.630.30">
    <property type="match status" value="1"/>
</dbReference>
<dbReference type="PANTHER" id="PTHR43420">
    <property type="entry name" value="ACETYLTRANSFERASE"/>
    <property type="match status" value="1"/>
</dbReference>
<dbReference type="PANTHER" id="PTHR43420:SF12">
    <property type="entry name" value="N-ACETYLTRANSFERASE DOMAIN-CONTAINING PROTEIN"/>
    <property type="match status" value="1"/>
</dbReference>